<evidence type="ECO:0000313" key="2">
    <source>
        <dbReference type="EMBL" id="KAE9391894.1"/>
    </source>
</evidence>
<organism evidence="2 3">
    <name type="scientific">Gymnopus androsaceus JB14</name>
    <dbReference type="NCBI Taxonomy" id="1447944"/>
    <lineage>
        <taxon>Eukaryota</taxon>
        <taxon>Fungi</taxon>
        <taxon>Dikarya</taxon>
        <taxon>Basidiomycota</taxon>
        <taxon>Agaricomycotina</taxon>
        <taxon>Agaricomycetes</taxon>
        <taxon>Agaricomycetidae</taxon>
        <taxon>Agaricales</taxon>
        <taxon>Marasmiineae</taxon>
        <taxon>Omphalotaceae</taxon>
        <taxon>Gymnopus</taxon>
    </lineage>
</organism>
<evidence type="ECO:0000313" key="3">
    <source>
        <dbReference type="Proteomes" id="UP000799118"/>
    </source>
</evidence>
<dbReference type="PRINTS" id="PR00111">
    <property type="entry name" value="ABHYDROLASE"/>
</dbReference>
<accession>A0A6A4H3D8</accession>
<gene>
    <name evidence="2" type="ORF">BT96DRAFT_1000883</name>
</gene>
<evidence type="ECO:0000259" key="1">
    <source>
        <dbReference type="Pfam" id="PF00561"/>
    </source>
</evidence>
<dbReference type="InterPro" id="IPR050471">
    <property type="entry name" value="AB_hydrolase"/>
</dbReference>
<dbReference type="OrthoDB" id="19657at2759"/>
<keyword evidence="3" id="KW-1185">Reference proteome</keyword>
<dbReference type="PANTHER" id="PTHR43433">
    <property type="entry name" value="HYDROLASE, ALPHA/BETA FOLD FAMILY PROTEIN"/>
    <property type="match status" value="1"/>
</dbReference>
<dbReference type="InterPro" id="IPR000073">
    <property type="entry name" value="AB_hydrolase_1"/>
</dbReference>
<dbReference type="Pfam" id="PF00561">
    <property type="entry name" value="Abhydrolase_1"/>
    <property type="match status" value="1"/>
</dbReference>
<dbReference type="Proteomes" id="UP000799118">
    <property type="component" value="Unassembled WGS sequence"/>
</dbReference>
<dbReference type="Gene3D" id="3.40.50.1820">
    <property type="entry name" value="alpha/beta hydrolase"/>
    <property type="match status" value="1"/>
</dbReference>
<feature type="domain" description="AB hydrolase-1" evidence="1">
    <location>
        <begin position="42"/>
        <end position="293"/>
    </location>
</feature>
<name>A0A6A4H3D8_9AGAR</name>
<dbReference type="EMBL" id="ML769610">
    <property type="protein sequence ID" value="KAE9391894.1"/>
    <property type="molecule type" value="Genomic_DNA"/>
</dbReference>
<dbReference type="InterPro" id="IPR029058">
    <property type="entry name" value="AB_hydrolase_fold"/>
</dbReference>
<dbReference type="PANTHER" id="PTHR43433:SF5">
    <property type="entry name" value="AB HYDROLASE-1 DOMAIN-CONTAINING PROTEIN"/>
    <property type="match status" value="1"/>
</dbReference>
<proteinExistence type="predicted"/>
<reference evidence="2" key="1">
    <citation type="journal article" date="2019" name="Environ. Microbiol.">
        <title>Fungal ecological strategies reflected in gene transcription - a case study of two litter decomposers.</title>
        <authorList>
            <person name="Barbi F."/>
            <person name="Kohler A."/>
            <person name="Barry K."/>
            <person name="Baskaran P."/>
            <person name="Daum C."/>
            <person name="Fauchery L."/>
            <person name="Ihrmark K."/>
            <person name="Kuo A."/>
            <person name="LaButti K."/>
            <person name="Lipzen A."/>
            <person name="Morin E."/>
            <person name="Grigoriev I.V."/>
            <person name="Henrissat B."/>
            <person name="Lindahl B."/>
            <person name="Martin F."/>
        </authorList>
    </citation>
    <scope>NUCLEOTIDE SEQUENCE</scope>
    <source>
        <strain evidence="2">JB14</strain>
    </source>
</reference>
<dbReference type="AlphaFoldDB" id="A0A6A4H3D8"/>
<sequence length="312" mass="35252">MVEDLPTLFDASTCTRKGFCPVTVNGETHRLYYEQHGTGSIPVVFVNGLNTSSFAWNFQVEALLARQDEYTVIVFDSRGVGYSGYPTGRYTTSAMAEDVVTLLDFLKISNNIHLVGTSFGGMICQEIAFRIPTRISSLILAVTTPGGKHVWNNLPPLQGLKFLIRIFLANGVEKKVPIVMEMLFPLRWLDQKDERDSRTNREIQIENEIRRELLTQKQHFMGTISQMCAALTHYMSSDRLGLISRSVPKVVIVCGDDDHLVGLKHSRRLKAAMPEAEFIQWKDTGHGIHFQRPKEFHELLIKTSKEAIGKKV</sequence>
<dbReference type="SUPFAM" id="SSF53474">
    <property type="entry name" value="alpha/beta-Hydrolases"/>
    <property type="match status" value="1"/>
</dbReference>
<protein>
    <submittedName>
        <fullName evidence="2">Alpha/beta-hydrolase</fullName>
    </submittedName>
</protein>